<dbReference type="AlphaFoldDB" id="A0A2M8DNK1"/>
<dbReference type="CDD" id="cd16377">
    <property type="entry name" value="23S_rRNA_IVP_like"/>
    <property type="match status" value="1"/>
</dbReference>
<name>A0A2M8DNK1_9BACT</name>
<dbReference type="PANTHER" id="PTHR38471:SF2">
    <property type="entry name" value="FOUR HELIX BUNDLE PROTEIN"/>
    <property type="match status" value="1"/>
</dbReference>
<dbReference type="EMBL" id="PFTB01000008">
    <property type="protein sequence ID" value="PJB99705.1"/>
    <property type="molecule type" value="Genomic_DNA"/>
</dbReference>
<dbReference type="Proteomes" id="UP000228875">
    <property type="component" value="Unassembled WGS sequence"/>
</dbReference>
<dbReference type="Pfam" id="PF05635">
    <property type="entry name" value="23S_rRNA_IVP"/>
    <property type="match status" value="1"/>
</dbReference>
<dbReference type="PANTHER" id="PTHR38471">
    <property type="entry name" value="FOUR HELIX BUNDLE PROTEIN"/>
    <property type="match status" value="1"/>
</dbReference>
<comment type="caution">
    <text evidence="1">The sequence shown here is derived from an EMBL/GenBank/DDBJ whole genome shotgun (WGS) entry which is preliminary data.</text>
</comment>
<dbReference type="InterPro" id="IPR036583">
    <property type="entry name" value="23S_rRNA_IVS_sf"/>
</dbReference>
<sequence>MKKIFRFREWPVYQEALNFRNWVIENIVPLIPEEERYELTSQLKRALNSIILNIAEGAYRISDKDFAHFLNNSVTSLNEAVACFDICLKDKYINKNLHAEAITLSNNLAKQLIAFHKSLMR</sequence>
<gene>
    <name evidence="1" type="ORF">CO077_00310</name>
</gene>
<dbReference type="InterPro" id="IPR012657">
    <property type="entry name" value="23S_rRNA-intervening_sequence"/>
</dbReference>
<reference evidence="2" key="1">
    <citation type="submission" date="2017-09" db="EMBL/GenBank/DDBJ databases">
        <title>Depth-based differentiation of microbial function through sediment-hosted aquifers and enrichment of novel symbionts in the deep terrestrial subsurface.</title>
        <authorList>
            <person name="Probst A.J."/>
            <person name="Ladd B."/>
            <person name="Jarett J.K."/>
            <person name="Geller-Mcgrath D.E."/>
            <person name="Sieber C.M.K."/>
            <person name="Emerson J.B."/>
            <person name="Anantharaman K."/>
            <person name="Thomas B.C."/>
            <person name="Malmstrom R."/>
            <person name="Stieglmeier M."/>
            <person name="Klingl A."/>
            <person name="Woyke T."/>
            <person name="Ryan C.M."/>
            <person name="Banfield J.F."/>
        </authorList>
    </citation>
    <scope>NUCLEOTIDE SEQUENCE [LARGE SCALE GENOMIC DNA]</scope>
</reference>
<organism evidence="1 2">
    <name type="scientific">Candidatus Nealsonbacteria bacterium CG_4_9_14_0_8_um_filter_35_12</name>
    <dbReference type="NCBI Taxonomy" id="1974692"/>
    <lineage>
        <taxon>Bacteria</taxon>
        <taxon>Candidatus Nealsoniibacteriota</taxon>
    </lineage>
</organism>
<dbReference type="SUPFAM" id="SSF158446">
    <property type="entry name" value="IVS-encoded protein-like"/>
    <property type="match status" value="1"/>
</dbReference>
<accession>A0A2M8DNK1</accession>
<dbReference type="NCBIfam" id="TIGR02436">
    <property type="entry name" value="four helix bundle protein"/>
    <property type="match status" value="1"/>
</dbReference>
<dbReference type="Gene3D" id="1.20.1440.60">
    <property type="entry name" value="23S rRNA-intervening sequence"/>
    <property type="match status" value="1"/>
</dbReference>
<protein>
    <submittedName>
        <fullName evidence="1">Four helix bundle protein</fullName>
    </submittedName>
</protein>
<evidence type="ECO:0000313" key="1">
    <source>
        <dbReference type="EMBL" id="PJB99705.1"/>
    </source>
</evidence>
<evidence type="ECO:0000313" key="2">
    <source>
        <dbReference type="Proteomes" id="UP000228875"/>
    </source>
</evidence>
<proteinExistence type="predicted"/>